<dbReference type="OrthoDB" id="9785840at2"/>
<keyword evidence="2" id="KW-0645">Protease</keyword>
<dbReference type="InterPro" id="IPR012548">
    <property type="entry name" value="MATCAP"/>
</dbReference>
<sequence>MKNENSILEGILQNIHMKTPFHVQLPTKNKLVFNKIVPYIFVYRIGEKEDPMLAELVKTEYAYLAIRDADFPVQKWLEPIAQKLVEEFGGCLIVEAWVASAPQRNDIDLLITRKNIQSVAQYLLKHIHAERTALSAEVITSTKPTGPEDATPLIDLKEKKNSQVQYIGLRVKNTYLHGKHEILPILMRQFRETLSKSLSSTFFEFIRIHTTAKPTEFKITHQNEIAPLVWEIDQQLAKESQRFDFLLLITPVNAHEAWLQFKKDNFRKAPVFQYRPMPIDPDIIKRNLYNLRIEDLYDPTIAYLFRDKRRELDAMMTMLSERGKEGFMLGSLQIFGNVAESLLDKAKAILTITEEDTIVQTNSKDIIYAKEFAAMAEQEIQYLKAQHPEFNTTVRLRDDISGVMVNQGMLNISKQYSLPRNRAQALIQHEVGTHIVTYFNGKQQPFNLFKLGVPGYEKLQEGLAVLSEYMVGELTNERLRILAGRVVAVYHMIAGNKFVDTFSMLVERYNFSHETAFQMTMRVYRSGGLTKDALYLQGLIELVKYIKEGNDITLLMMGKIRKEYIPIIQELMLKGIIKPPSLHPRYLEEPYIQELEALRKSSGIFKMIQ</sequence>
<dbReference type="RefSeq" id="WP_116776702.1">
    <property type="nucleotide sequence ID" value="NZ_QDKG01000006.1"/>
</dbReference>
<comment type="caution">
    <text evidence="5">The sequence shown here is derived from an EMBL/GenBank/DDBJ whole genome shotgun (WGS) entry which is preliminary data.</text>
</comment>
<evidence type="ECO:0000256" key="3">
    <source>
        <dbReference type="ARBA" id="ARBA00022801"/>
    </source>
</evidence>
<gene>
    <name evidence="5" type="ORF">DC487_14570</name>
</gene>
<dbReference type="AlphaFoldDB" id="A0A2T8HFV4"/>
<dbReference type="GO" id="GO:0008237">
    <property type="term" value="F:metallopeptidase activity"/>
    <property type="evidence" value="ECO:0007669"/>
    <property type="project" value="UniProtKB-KW"/>
</dbReference>
<evidence type="ECO:0000313" key="5">
    <source>
        <dbReference type="EMBL" id="PVH24305.1"/>
    </source>
</evidence>
<evidence type="ECO:0000256" key="1">
    <source>
        <dbReference type="ARBA" id="ARBA00001947"/>
    </source>
</evidence>
<reference evidence="5 6" key="1">
    <citation type="submission" date="2018-04" db="EMBL/GenBank/DDBJ databases">
        <title>Sphingobacterium cortibacter sp. nov.</title>
        <authorList>
            <person name="Li Y."/>
        </authorList>
    </citation>
    <scope>NUCLEOTIDE SEQUENCE [LARGE SCALE GENOMIC DNA]</scope>
    <source>
        <strain evidence="5 6">2c-3</strain>
    </source>
</reference>
<keyword evidence="4" id="KW-0482">Metalloprotease</keyword>
<dbReference type="GO" id="GO:0006508">
    <property type="term" value="P:proteolysis"/>
    <property type="evidence" value="ECO:0007669"/>
    <property type="project" value="UniProtKB-KW"/>
</dbReference>
<evidence type="ECO:0000313" key="6">
    <source>
        <dbReference type="Proteomes" id="UP000245627"/>
    </source>
</evidence>
<organism evidence="5 6">
    <name type="scientific">Sphingobacterium corticibacter</name>
    <dbReference type="NCBI Taxonomy" id="2171749"/>
    <lineage>
        <taxon>Bacteria</taxon>
        <taxon>Pseudomonadati</taxon>
        <taxon>Bacteroidota</taxon>
        <taxon>Sphingobacteriia</taxon>
        <taxon>Sphingobacteriales</taxon>
        <taxon>Sphingobacteriaceae</taxon>
        <taxon>Sphingobacterium</taxon>
    </lineage>
</organism>
<proteinExistence type="predicted"/>
<evidence type="ECO:0000256" key="2">
    <source>
        <dbReference type="ARBA" id="ARBA00022670"/>
    </source>
</evidence>
<name>A0A2T8HFV4_9SPHI</name>
<accession>A0A2T8HFV4</accession>
<dbReference type="SMART" id="SM01154">
    <property type="entry name" value="DUF1704"/>
    <property type="match status" value="1"/>
</dbReference>
<dbReference type="GO" id="GO:0080164">
    <property type="term" value="P:regulation of nitric oxide metabolic process"/>
    <property type="evidence" value="ECO:0007669"/>
    <property type="project" value="TreeGrafter"/>
</dbReference>
<dbReference type="PANTHER" id="PTHR31817">
    <property type="match status" value="1"/>
</dbReference>
<comment type="cofactor">
    <cofactor evidence="1">
        <name>Zn(2+)</name>
        <dbReference type="ChEBI" id="CHEBI:29105"/>
    </cofactor>
</comment>
<keyword evidence="6" id="KW-1185">Reference proteome</keyword>
<dbReference type="PANTHER" id="PTHR31817:SF0">
    <property type="entry name" value="CHROMOSOME UNDETERMINED SCAFFOLD_67, WHOLE GENOME SHOTGUN SEQUENCE"/>
    <property type="match status" value="1"/>
</dbReference>
<evidence type="ECO:0000256" key="4">
    <source>
        <dbReference type="ARBA" id="ARBA00023049"/>
    </source>
</evidence>
<keyword evidence="3" id="KW-0378">Hydrolase</keyword>
<dbReference type="Proteomes" id="UP000245627">
    <property type="component" value="Unassembled WGS sequence"/>
</dbReference>
<protein>
    <submittedName>
        <fullName evidence="5">DUF1704 domain-containing protein</fullName>
    </submittedName>
</protein>
<dbReference type="Pfam" id="PF08014">
    <property type="entry name" value="MATCAP"/>
    <property type="match status" value="1"/>
</dbReference>
<dbReference type="EMBL" id="QDKG01000006">
    <property type="protein sequence ID" value="PVH24305.1"/>
    <property type="molecule type" value="Genomic_DNA"/>
</dbReference>